<keyword evidence="2" id="KW-1185">Reference proteome</keyword>
<reference evidence="1" key="1">
    <citation type="journal article" date="2014" name="Int. J. Syst. Evol. Microbiol.">
        <title>Complete genome sequence of Corynebacterium casei LMG S-19264T (=DSM 44701T), isolated from a smear-ripened cheese.</title>
        <authorList>
            <consortium name="US DOE Joint Genome Institute (JGI-PGF)"/>
            <person name="Walter F."/>
            <person name="Albersmeier A."/>
            <person name="Kalinowski J."/>
            <person name="Ruckert C."/>
        </authorList>
    </citation>
    <scope>NUCLEOTIDE SEQUENCE</scope>
    <source>
        <strain evidence="1">CGMCC 1.12919</strain>
    </source>
</reference>
<accession>A0A916XF29</accession>
<evidence type="ECO:0000313" key="1">
    <source>
        <dbReference type="EMBL" id="GGC68910.1"/>
    </source>
</evidence>
<proteinExistence type="predicted"/>
<dbReference type="EMBL" id="BMGG01000005">
    <property type="protein sequence ID" value="GGC68910.1"/>
    <property type="molecule type" value="Genomic_DNA"/>
</dbReference>
<sequence length="82" mass="8662">MAGCTAQAHSPASITVVVNRMVHLARQETYRCCGAGSNRNGAGSRAEKHSHDTGLAKVSNASEVIGSMALPWIDERSVLKVL</sequence>
<organism evidence="1 2">
    <name type="scientific">Chelatococcus reniformis</name>
    <dbReference type="NCBI Taxonomy" id="1494448"/>
    <lineage>
        <taxon>Bacteria</taxon>
        <taxon>Pseudomonadati</taxon>
        <taxon>Pseudomonadota</taxon>
        <taxon>Alphaproteobacteria</taxon>
        <taxon>Hyphomicrobiales</taxon>
        <taxon>Chelatococcaceae</taxon>
        <taxon>Chelatococcus</taxon>
    </lineage>
</organism>
<dbReference type="Proteomes" id="UP000637002">
    <property type="component" value="Unassembled WGS sequence"/>
</dbReference>
<reference evidence="1" key="2">
    <citation type="submission" date="2020-09" db="EMBL/GenBank/DDBJ databases">
        <authorList>
            <person name="Sun Q."/>
            <person name="Zhou Y."/>
        </authorList>
    </citation>
    <scope>NUCLEOTIDE SEQUENCE</scope>
    <source>
        <strain evidence="1">CGMCC 1.12919</strain>
    </source>
</reference>
<dbReference type="AlphaFoldDB" id="A0A916XF29"/>
<protein>
    <submittedName>
        <fullName evidence="1">Uncharacterized protein</fullName>
    </submittedName>
</protein>
<evidence type="ECO:0000313" key="2">
    <source>
        <dbReference type="Proteomes" id="UP000637002"/>
    </source>
</evidence>
<comment type="caution">
    <text evidence="1">The sequence shown here is derived from an EMBL/GenBank/DDBJ whole genome shotgun (WGS) entry which is preliminary data.</text>
</comment>
<gene>
    <name evidence="1" type="ORF">GCM10010994_29350</name>
</gene>
<name>A0A916XF29_9HYPH</name>